<keyword evidence="7" id="KW-1185">Reference proteome</keyword>
<proteinExistence type="inferred from homology"/>
<name>Q1AYS5_RUBXD</name>
<keyword evidence="4" id="KW-0106">Calcium</keyword>
<evidence type="ECO:0000313" key="7">
    <source>
        <dbReference type="Proteomes" id="UP000006637"/>
    </source>
</evidence>
<dbReference type="InterPro" id="IPR023572">
    <property type="entry name" value="Archease_dom"/>
</dbReference>
<keyword evidence="3" id="KW-0479">Metal-binding</keyword>
<evidence type="ECO:0000256" key="3">
    <source>
        <dbReference type="ARBA" id="ARBA00022723"/>
    </source>
</evidence>
<dbReference type="PANTHER" id="PTHR12682">
    <property type="entry name" value="ARCHEASE"/>
    <property type="match status" value="1"/>
</dbReference>
<comment type="similarity">
    <text evidence="1">Belongs to the archease family.</text>
</comment>
<dbReference type="SUPFAM" id="SSF69819">
    <property type="entry name" value="MTH1598-like"/>
    <property type="match status" value="1"/>
</dbReference>
<dbReference type="GO" id="GO:0046872">
    <property type="term" value="F:metal ion binding"/>
    <property type="evidence" value="ECO:0007669"/>
    <property type="project" value="UniProtKB-KW"/>
</dbReference>
<dbReference type="GO" id="GO:0008033">
    <property type="term" value="P:tRNA processing"/>
    <property type="evidence" value="ECO:0007669"/>
    <property type="project" value="UniProtKB-KW"/>
</dbReference>
<dbReference type="InterPro" id="IPR002804">
    <property type="entry name" value="Archease"/>
</dbReference>
<dbReference type="STRING" id="266117.Rxyl_0479"/>
<gene>
    <name evidence="6" type="ordered locus">Rxyl_0479</name>
</gene>
<evidence type="ECO:0000256" key="2">
    <source>
        <dbReference type="ARBA" id="ARBA00022694"/>
    </source>
</evidence>
<dbReference type="PhylomeDB" id="Q1AYS5"/>
<feature type="domain" description="Archease" evidence="5">
    <location>
        <begin position="3"/>
        <end position="138"/>
    </location>
</feature>
<sequence>MIRMLDHTADVGFEVEAPSVEGLFAEALGGLLQVMFEAPPREGGAEERRVELSAPDLETLLVRWLNELTFLVQGEGFVPVSAEVRVGEGPSLRARLRGVPLDVERYGWQGEIKGATFHGLEVARRREGALHARVILDV</sequence>
<keyword evidence="2" id="KW-0819">tRNA processing</keyword>
<dbReference type="eggNOG" id="COG1371">
    <property type="taxonomic scope" value="Bacteria"/>
</dbReference>
<dbReference type="HOGENOM" id="CLU_111362_1_1_11"/>
<organism evidence="6 7">
    <name type="scientific">Rubrobacter xylanophilus (strain DSM 9941 / JCM 11954 / NBRC 16129 / PRD-1)</name>
    <dbReference type="NCBI Taxonomy" id="266117"/>
    <lineage>
        <taxon>Bacteria</taxon>
        <taxon>Bacillati</taxon>
        <taxon>Actinomycetota</taxon>
        <taxon>Rubrobacteria</taxon>
        <taxon>Rubrobacterales</taxon>
        <taxon>Rubrobacteraceae</taxon>
        <taxon>Rubrobacter</taxon>
    </lineage>
</organism>
<dbReference type="PANTHER" id="PTHR12682:SF11">
    <property type="entry name" value="PROTEIN ARCHEASE"/>
    <property type="match status" value="1"/>
</dbReference>
<dbReference type="InterPro" id="IPR036820">
    <property type="entry name" value="Archease_dom_sf"/>
</dbReference>
<dbReference type="EMBL" id="CP000386">
    <property type="protein sequence ID" value="ABG03453.1"/>
    <property type="molecule type" value="Genomic_DNA"/>
</dbReference>
<dbReference type="Pfam" id="PF01951">
    <property type="entry name" value="Archease"/>
    <property type="match status" value="1"/>
</dbReference>
<evidence type="ECO:0000313" key="6">
    <source>
        <dbReference type="EMBL" id="ABG03453.1"/>
    </source>
</evidence>
<dbReference type="KEGG" id="rxy:Rxyl_0479"/>
<evidence type="ECO:0000256" key="1">
    <source>
        <dbReference type="ARBA" id="ARBA00007963"/>
    </source>
</evidence>
<accession>Q1AYS5</accession>
<reference evidence="6 7" key="1">
    <citation type="submission" date="2006-06" db="EMBL/GenBank/DDBJ databases">
        <title>Complete sequence of Rubrobacter xylanophilus DSM 9941.</title>
        <authorList>
            <consortium name="US DOE Joint Genome Institute"/>
            <person name="Copeland A."/>
            <person name="Lucas S."/>
            <person name="Lapidus A."/>
            <person name="Barry K."/>
            <person name="Detter J.C."/>
            <person name="Glavina del Rio T."/>
            <person name="Hammon N."/>
            <person name="Israni S."/>
            <person name="Dalin E."/>
            <person name="Tice H."/>
            <person name="Pitluck S."/>
            <person name="Munk A.C."/>
            <person name="Brettin T."/>
            <person name="Bruce D."/>
            <person name="Han C."/>
            <person name="Tapia R."/>
            <person name="Gilna P."/>
            <person name="Schmutz J."/>
            <person name="Larimer F."/>
            <person name="Land M."/>
            <person name="Hauser L."/>
            <person name="Kyrpides N."/>
            <person name="Lykidis A."/>
            <person name="da Costa M.S."/>
            <person name="Rainey F.A."/>
            <person name="Empadinhas N."/>
            <person name="Jolivet E."/>
            <person name="Battista J.R."/>
            <person name="Richardson P."/>
        </authorList>
    </citation>
    <scope>NUCLEOTIDE SEQUENCE [LARGE SCALE GENOMIC DNA]</scope>
    <source>
        <strain evidence="7">DSM 9941 / NBRC 16129 / PRD-1</strain>
    </source>
</reference>
<dbReference type="AlphaFoldDB" id="Q1AYS5"/>
<dbReference type="Proteomes" id="UP000006637">
    <property type="component" value="Chromosome"/>
</dbReference>
<evidence type="ECO:0000259" key="5">
    <source>
        <dbReference type="Pfam" id="PF01951"/>
    </source>
</evidence>
<protein>
    <recommendedName>
        <fullName evidence="5">Archease domain-containing protein</fullName>
    </recommendedName>
</protein>
<dbReference type="Gene3D" id="3.55.10.10">
    <property type="entry name" value="Archease domain"/>
    <property type="match status" value="1"/>
</dbReference>
<evidence type="ECO:0000256" key="4">
    <source>
        <dbReference type="ARBA" id="ARBA00022837"/>
    </source>
</evidence>